<evidence type="ECO:0000256" key="3">
    <source>
        <dbReference type="ARBA" id="ARBA00022448"/>
    </source>
</evidence>
<dbReference type="GO" id="GO:0015627">
    <property type="term" value="C:type II protein secretion system complex"/>
    <property type="evidence" value="ECO:0007669"/>
    <property type="project" value="InterPro"/>
</dbReference>
<keyword evidence="7" id="KW-0653">Protein transport</keyword>
<evidence type="ECO:0000256" key="7">
    <source>
        <dbReference type="ARBA" id="ARBA00022927"/>
    </source>
</evidence>
<keyword evidence="9" id="KW-0472">Membrane</keyword>
<comment type="caution">
    <text evidence="10">The sequence shown here is derived from an EMBL/GenBank/DDBJ whole genome shotgun (WGS) entry which is preliminary data.</text>
</comment>
<evidence type="ECO:0000313" key="10">
    <source>
        <dbReference type="EMBL" id="KJZ47377.1"/>
    </source>
</evidence>
<evidence type="ECO:0000256" key="8">
    <source>
        <dbReference type="ARBA" id="ARBA00022989"/>
    </source>
</evidence>
<dbReference type="Pfam" id="PF04612">
    <property type="entry name" value="T2SSM"/>
    <property type="match status" value="1"/>
</dbReference>
<dbReference type="EMBL" id="LACC01000012">
    <property type="protein sequence ID" value="KJZ47377.1"/>
    <property type="molecule type" value="Genomic_DNA"/>
</dbReference>
<dbReference type="OrthoDB" id="7029255at2"/>
<reference evidence="10 11" key="1">
    <citation type="submission" date="2015-03" db="EMBL/GenBank/DDBJ databases">
        <title>Comparative genomics of Pseudomonas insights into diversity of traits involved in vanlence and defense.</title>
        <authorList>
            <person name="Qin Y."/>
        </authorList>
    </citation>
    <scope>NUCLEOTIDE SEQUENCE [LARGE SCALE GENOMIC DNA]</scope>
    <source>
        <strain evidence="10 11">C8</strain>
    </source>
</reference>
<evidence type="ECO:0000256" key="5">
    <source>
        <dbReference type="ARBA" id="ARBA00022519"/>
    </source>
</evidence>
<comment type="similarity">
    <text evidence="2">Belongs to the GSP M family.</text>
</comment>
<dbReference type="RefSeq" id="WP_046039670.1">
    <property type="nucleotide sequence ID" value="NZ_LACC01000012.1"/>
</dbReference>
<gene>
    <name evidence="10" type="ORF">VC35_10065</name>
</gene>
<keyword evidence="8" id="KW-1133">Transmembrane helix</keyword>
<evidence type="ECO:0000256" key="6">
    <source>
        <dbReference type="ARBA" id="ARBA00022692"/>
    </source>
</evidence>
<keyword evidence="5" id="KW-0997">Cell inner membrane</keyword>
<keyword evidence="4" id="KW-1003">Cell membrane</keyword>
<dbReference type="GO" id="GO:0015628">
    <property type="term" value="P:protein secretion by the type II secretion system"/>
    <property type="evidence" value="ECO:0007669"/>
    <property type="project" value="InterPro"/>
</dbReference>
<evidence type="ECO:0000256" key="4">
    <source>
        <dbReference type="ARBA" id="ARBA00022475"/>
    </source>
</evidence>
<keyword evidence="3" id="KW-0813">Transport</keyword>
<sequence>MKQAWRRISEREQRLLQVLGAFLLAVVAFSLIWQPTRQRLETAERQYQQQAGLAAQLQQALPRSHVPVDSEKPLSLRISESAAAAGLEIRQMESDSDLLRVTLNGNAQPLMQWLDGIERDGVALQTLTLEKRDDALEARVVLR</sequence>
<organism evidence="10 11">
    <name type="scientific">Pseudomonas fluorescens</name>
    <dbReference type="NCBI Taxonomy" id="294"/>
    <lineage>
        <taxon>Bacteria</taxon>
        <taxon>Pseudomonadati</taxon>
        <taxon>Pseudomonadota</taxon>
        <taxon>Gammaproteobacteria</taxon>
        <taxon>Pseudomonadales</taxon>
        <taxon>Pseudomonadaceae</taxon>
        <taxon>Pseudomonas</taxon>
    </lineage>
</organism>
<name>A0A0F4TVE9_PSEFL</name>
<dbReference type="InterPro" id="IPR023229">
    <property type="entry name" value="T2SS_M_periplasmic_sf"/>
</dbReference>
<accession>A0A0F4TVE9</accession>
<dbReference type="AlphaFoldDB" id="A0A0F4TVE9"/>
<evidence type="ECO:0000313" key="11">
    <source>
        <dbReference type="Proteomes" id="UP000033588"/>
    </source>
</evidence>
<comment type="subcellular location">
    <subcellularLocation>
        <location evidence="1">Cell inner membrane</location>
        <topology evidence="1">Single-pass membrane protein</topology>
    </subcellularLocation>
</comment>
<dbReference type="InterPro" id="IPR007690">
    <property type="entry name" value="T2SS_GspM"/>
</dbReference>
<dbReference type="SUPFAM" id="SSF103054">
    <property type="entry name" value="General secretion pathway protein M, EpsM"/>
    <property type="match status" value="1"/>
</dbReference>
<protein>
    <submittedName>
        <fullName evidence="10">Type II secretory protein PulM</fullName>
    </submittedName>
</protein>
<evidence type="ECO:0000256" key="2">
    <source>
        <dbReference type="ARBA" id="ARBA00010637"/>
    </source>
</evidence>
<dbReference type="Proteomes" id="UP000033588">
    <property type="component" value="Unassembled WGS sequence"/>
</dbReference>
<proteinExistence type="inferred from homology"/>
<dbReference type="Gene3D" id="3.30.1360.100">
    <property type="entry name" value="General secretion pathway protein M, EpsM"/>
    <property type="match status" value="1"/>
</dbReference>
<dbReference type="PATRIC" id="fig|294.132.peg.751"/>
<evidence type="ECO:0000256" key="1">
    <source>
        <dbReference type="ARBA" id="ARBA00004377"/>
    </source>
</evidence>
<dbReference type="GO" id="GO:0005886">
    <property type="term" value="C:plasma membrane"/>
    <property type="evidence" value="ECO:0007669"/>
    <property type="project" value="UniProtKB-SubCell"/>
</dbReference>
<keyword evidence="6" id="KW-0812">Transmembrane</keyword>
<evidence type="ECO:0000256" key="9">
    <source>
        <dbReference type="ARBA" id="ARBA00023136"/>
    </source>
</evidence>